<feature type="compositionally biased region" description="Basic and acidic residues" evidence="1">
    <location>
        <begin position="17"/>
        <end position="33"/>
    </location>
</feature>
<evidence type="ECO:0000313" key="2">
    <source>
        <dbReference type="EMBL" id="KAG8442502.1"/>
    </source>
</evidence>
<dbReference type="EMBL" id="JAACNH010000005">
    <property type="protein sequence ID" value="KAG8442502.1"/>
    <property type="molecule type" value="Genomic_DNA"/>
</dbReference>
<evidence type="ECO:0000313" key="3">
    <source>
        <dbReference type="Proteomes" id="UP000812440"/>
    </source>
</evidence>
<protein>
    <recommendedName>
        <fullName evidence="4">P2X purinoceptor 7-like</fullName>
    </recommendedName>
</protein>
<accession>A0A8T2JDV4</accession>
<dbReference type="PANTHER" id="PTHR36981">
    <property type="entry name" value="ZGC:195170"/>
    <property type="match status" value="1"/>
</dbReference>
<gene>
    <name evidence="2" type="ORF">GDO86_011336</name>
</gene>
<sequence length="159" mass="18334">MDHEEPSGPSEDDQEVESQRRWDELIHHLKNRPEVLNPGSSFPNDPRNRGMNETDSSSEEEIGNPIEESSSEIEEDPNSRIGKISWCLCGNCKEMPTEKESICCQEVEEIKRQIPEESVCITYNNEITTECTDNQRVDLNFRFADTTLRNYPNDADLLR</sequence>
<reference evidence="2" key="1">
    <citation type="thesis" date="2020" institute="ProQuest LLC" country="789 East Eisenhower Parkway, Ann Arbor, MI, USA">
        <title>Comparative Genomics and Chromosome Evolution.</title>
        <authorList>
            <person name="Mudd A.B."/>
        </authorList>
    </citation>
    <scope>NUCLEOTIDE SEQUENCE</scope>
    <source>
        <strain evidence="2">Female2</strain>
        <tissue evidence="2">Blood</tissue>
    </source>
</reference>
<dbReference type="PANTHER" id="PTHR36981:SF9">
    <property type="entry name" value="NANOR-RELATED"/>
    <property type="match status" value="1"/>
</dbReference>
<name>A0A8T2JDV4_9PIPI</name>
<dbReference type="Proteomes" id="UP000812440">
    <property type="component" value="Chromosome 6"/>
</dbReference>
<feature type="region of interest" description="Disordered" evidence="1">
    <location>
        <begin position="1"/>
        <end position="77"/>
    </location>
</feature>
<evidence type="ECO:0008006" key="4">
    <source>
        <dbReference type="Google" id="ProtNLM"/>
    </source>
</evidence>
<organism evidence="2 3">
    <name type="scientific">Hymenochirus boettgeri</name>
    <name type="common">Congo dwarf clawed frog</name>
    <dbReference type="NCBI Taxonomy" id="247094"/>
    <lineage>
        <taxon>Eukaryota</taxon>
        <taxon>Metazoa</taxon>
        <taxon>Chordata</taxon>
        <taxon>Craniata</taxon>
        <taxon>Vertebrata</taxon>
        <taxon>Euteleostomi</taxon>
        <taxon>Amphibia</taxon>
        <taxon>Batrachia</taxon>
        <taxon>Anura</taxon>
        <taxon>Pipoidea</taxon>
        <taxon>Pipidae</taxon>
        <taxon>Pipinae</taxon>
        <taxon>Hymenochirus</taxon>
    </lineage>
</organism>
<dbReference type="OrthoDB" id="9909764at2759"/>
<keyword evidence="3" id="KW-1185">Reference proteome</keyword>
<proteinExistence type="predicted"/>
<comment type="caution">
    <text evidence="2">The sequence shown here is derived from an EMBL/GenBank/DDBJ whole genome shotgun (WGS) entry which is preliminary data.</text>
</comment>
<dbReference type="AlphaFoldDB" id="A0A8T2JDV4"/>
<evidence type="ECO:0000256" key="1">
    <source>
        <dbReference type="SAM" id="MobiDB-lite"/>
    </source>
</evidence>